<name>A0AAG5DJE7_ANOAO</name>
<dbReference type="EnsemblMetazoa" id="ENSAATROPT011839">
    <property type="protein sequence ID" value="ENSAATROPP010723"/>
    <property type="gene ID" value="ENSAATROPG009645"/>
</dbReference>
<protein>
    <submittedName>
        <fullName evidence="1">Uncharacterized protein</fullName>
    </submittedName>
</protein>
<sequence length="60" mass="7041">MFYNFVPKIVLRVKIAPGKKNKRHFAYSLVVKKDVRQVKCVLSLHTFRLIYSSASVYSCY</sequence>
<reference evidence="1" key="1">
    <citation type="submission" date="2024-04" db="UniProtKB">
        <authorList>
            <consortium name="EnsemblMetazoa"/>
        </authorList>
    </citation>
    <scope>IDENTIFICATION</scope>
    <source>
        <strain evidence="1">EBRO</strain>
    </source>
</reference>
<dbReference type="AlphaFoldDB" id="A0AAG5DJE7"/>
<keyword evidence="2" id="KW-1185">Reference proteome</keyword>
<evidence type="ECO:0000313" key="1">
    <source>
        <dbReference type="EnsemblMetazoa" id="ENSAATROPP010723"/>
    </source>
</evidence>
<organism evidence="1 2">
    <name type="scientific">Anopheles atroparvus</name>
    <name type="common">European mosquito</name>
    <dbReference type="NCBI Taxonomy" id="41427"/>
    <lineage>
        <taxon>Eukaryota</taxon>
        <taxon>Metazoa</taxon>
        <taxon>Ecdysozoa</taxon>
        <taxon>Arthropoda</taxon>
        <taxon>Hexapoda</taxon>
        <taxon>Insecta</taxon>
        <taxon>Pterygota</taxon>
        <taxon>Neoptera</taxon>
        <taxon>Endopterygota</taxon>
        <taxon>Diptera</taxon>
        <taxon>Nematocera</taxon>
        <taxon>Culicoidea</taxon>
        <taxon>Culicidae</taxon>
        <taxon>Anophelinae</taxon>
        <taxon>Anopheles</taxon>
    </lineage>
</organism>
<accession>A0AAG5DJE7</accession>
<dbReference type="Proteomes" id="UP000075880">
    <property type="component" value="Unassembled WGS sequence"/>
</dbReference>
<proteinExistence type="predicted"/>
<evidence type="ECO:0000313" key="2">
    <source>
        <dbReference type="Proteomes" id="UP000075880"/>
    </source>
</evidence>